<evidence type="ECO:0000256" key="2">
    <source>
        <dbReference type="ARBA" id="ARBA00022692"/>
    </source>
</evidence>
<dbReference type="AlphaFoldDB" id="A0A2K1QJR4"/>
<comment type="subcellular location">
    <subcellularLocation>
        <location evidence="1">Membrane</location>
        <topology evidence="1">Multi-pass membrane protein</topology>
    </subcellularLocation>
</comment>
<feature type="region of interest" description="Disordered" evidence="6">
    <location>
        <begin position="527"/>
        <end position="547"/>
    </location>
</feature>
<dbReference type="GO" id="GO:0016020">
    <property type="term" value="C:membrane"/>
    <property type="evidence" value="ECO:0007669"/>
    <property type="project" value="UniProtKB-SubCell"/>
</dbReference>
<feature type="compositionally biased region" description="Basic and acidic residues" evidence="6">
    <location>
        <begin position="432"/>
        <end position="448"/>
    </location>
</feature>
<feature type="transmembrane region" description="Helical" evidence="7">
    <location>
        <begin position="206"/>
        <end position="232"/>
    </location>
</feature>
<keyword evidence="3 7" id="KW-1133">Transmembrane helix</keyword>
<proteinExistence type="inferred from homology"/>
<dbReference type="InterPro" id="IPR052337">
    <property type="entry name" value="SAT4-like"/>
</dbReference>
<evidence type="ECO:0000256" key="1">
    <source>
        <dbReference type="ARBA" id="ARBA00004141"/>
    </source>
</evidence>
<evidence type="ECO:0000256" key="5">
    <source>
        <dbReference type="ARBA" id="ARBA00038359"/>
    </source>
</evidence>
<evidence type="ECO:0000256" key="7">
    <source>
        <dbReference type="SAM" id="Phobius"/>
    </source>
</evidence>
<sequence length="547" mass="59206">MLFFLFLSAAVVVAAQGGPPPGIPTTAASTTPQSGPDVLSPPGADLDANRAPGLLAASIIGTLLAAGFVGLRIWRTIEIKKFRGDDHLIAFSMFFHLATTITIFVSVGYGEGKHVAAIPEDHRLTALRLTIITQCIGAIALVLAKISVGATLLQLKLGRTFDVLVVVCLVVAAVGNFLNSIVVFGGCRTRHLFYTGRDLPCIPVQFFAASTWLRAAGNVLADTFFVVAPIWFLRKIRLTPRDRIAMHLLLSFIFTATVFAVANAITVRDSLRNGIDMTWNTAIVLCFQSAEVSFCIMAACLPSIRHMLGSRFPQRWRFWHPLSSADLRSTTSRTGPFARRHSSPGATICGLPFRKRGTAADASVGPKIDTLRSLHQDDLQVVAAYPTGGGRGKMDFPLPSPRAPSPTRLAFAKEYRRMLRSDGETGWPLRGSSEDEKAFFDGRDRDDGGSSSWSVSEGEREMASPGTGRVGLFPFASVDRRGGNGGGLAELEAQRHVVELEAQRATAELEGGPMAHEMEEQRRVVEMEEQGTGGMRTFFDGCSGKKR</sequence>
<feature type="region of interest" description="Disordered" evidence="6">
    <location>
        <begin position="423"/>
        <end position="470"/>
    </location>
</feature>
<evidence type="ECO:0000256" key="3">
    <source>
        <dbReference type="ARBA" id="ARBA00022989"/>
    </source>
</evidence>
<accession>A0A2K1QJR4</accession>
<evidence type="ECO:0000256" key="6">
    <source>
        <dbReference type="SAM" id="MobiDB-lite"/>
    </source>
</evidence>
<dbReference type="InterPro" id="IPR049326">
    <property type="entry name" value="Rhodopsin_dom_fungi"/>
</dbReference>
<gene>
    <name evidence="10" type="ORF">CAC42_2322</name>
</gene>
<dbReference type="PANTHER" id="PTHR33048">
    <property type="entry name" value="PTH11-LIKE INTEGRAL MEMBRANE PROTEIN (AFU_ORTHOLOGUE AFUA_5G11245)"/>
    <property type="match status" value="1"/>
</dbReference>
<evidence type="ECO:0000313" key="10">
    <source>
        <dbReference type="EMBL" id="PNS15093.1"/>
    </source>
</evidence>
<keyword evidence="2 7" id="KW-0812">Transmembrane</keyword>
<organism evidence="10 11">
    <name type="scientific">Sphaceloma murrayae</name>
    <dbReference type="NCBI Taxonomy" id="2082308"/>
    <lineage>
        <taxon>Eukaryota</taxon>
        <taxon>Fungi</taxon>
        <taxon>Dikarya</taxon>
        <taxon>Ascomycota</taxon>
        <taxon>Pezizomycotina</taxon>
        <taxon>Dothideomycetes</taxon>
        <taxon>Dothideomycetidae</taxon>
        <taxon>Myriangiales</taxon>
        <taxon>Elsinoaceae</taxon>
        <taxon>Sphaceloma</taxon>
    </lineage>
</organism>
<dbReference type="InParanoid" id="A0A2K1QJR4"/>
<feature type="region of interest" description="Disordered" evidence="6">
    <location>
        <begin position="23"/>
        <end position="42"/>
    </location>
</feature>
<feature type="chain" id="PRO_5014395810" description="Rhodopsin domain-containing protein" evidence="8">
    <location>
        <begin position="18"/>
        <end position="547"/>
    </location>
</feature>
<feature type="transmembrane region" description="Helical" evidence="7">
    <location>
        <begin position="129"/>
        <end position="152"/>
    </location>
</feature>
<protein>
    <recommendedName>
        <fullName evidence="9">Rhodopsin domain-containing protein</fullName>
    </recommendedName>
</protein>
<name>A0A2K1QJR4_9PEZI</name>
<keyword evidence="11" id="KW-1185">Reference proteome</keyword>
<dbReference type="STRING" id="2082308.A0A2K1QJR4"/>
<comment type="caution">
    <text evidence="10">The sequence shown here is derived from an EMBL/GenBank/DDBJ whole genome shotgun (WGS) entry which is preliminary data.</text>
</comment>
<comment type="similarity">
    <text evidence="5">Belongs to the SAT4 family.</text>
</comment>
<keyword evidence="4 7" id="KW-0472">Membrane</keyword>
<dbReference type="Proteomes" id="UP000243797">
    <property type="component" value="Unassembled WGS sequence"/>
</dbReference>
<feature type="transmembrane region" description="Helical" evidence="7">
    <location>
        <begin position="164"/>
        <end position="186"/>
    </location>
</feature>
<feature type="signal peptide" evidence="8">
    <location>
        <begin position="1"/>
        <end position="17"/>
    </location>
</feature>
<dbReference type="PANTHER" id="PTHR33048:SF155">
    <property type="entry name" value="INTEGRAL MEMBRANE PROTEIN"/>
    <property type="match status" value="1"/>
</dbReference>
<feature type="transmembrane region" description="Helical" evidence="7">
    <location>
        <begin position="54"/>
        <end position="74"/>
    </location>
</feature>
<reference evidence="10 11" key="1">
    <citation type="submission" date="2017-06" db="EMBL/GenBank/DDBJ databases">
        <title>Draft genome sequence of a variant of Elsinoe murrayae.</title>
        <authorList>
            <person name="Cheng Q."/>
        </authorList>
    </citation>
    <scope>NUCLEOTIDE SEQUENCE [LARGE SCALE GENOMIC DNA]</scope>
    <source>
        <strain evidence="10 11">CQ-2017a</strain>
    </source>
</reference>
<keyword evidence="8" id="KW-0732">Signal</keyword>
<evidence type="ECO:0000259" key="9">
    <source>
        <dbReference type="Pfam" id="PF20684"/>
    </source>
</evidence>
<evidence type="ECO:0000313" key="11">
    <source>
        <dbReference type="Proteomes" id="UP000243797"/>
    </source>
</evidence>
<evidence type="ECO:0000256" key="4">
    <source>
        <dbReference type="ARBA" id="ARBA00023136"/>
    </source>
</evidence>
<feature type="transmembrane region" description="Helical" evidence="7">
    <location>
        <begin position="86"/>
        <end position="109"/>
    </location>
</feature>
<evidence type="ECO:0000256" key="8">
    <source>
        <dbReference type="SAM" id="SignalP"/>
    </source>
</evidence>
<dbReference type="EMBL" id="NKHZ01000081">
    <property type="protein sequence ID" value="PNS15093.1"/>
    <property type="molecule type" value="Genomic_DNA"/>
</dbReference>
<feature type="domain" description="Rhodopsin" evidence="9">
    <location>
        <begin position="71"/>
        <end position="308"/>
    </location>
</feature>
<dbReference type="Pfam" id="PF20684">
    <property type="entry name" value="Fung_rhodopsin"/>
    <property type="match status" value="1"/>
</dbReference>
<dbReference type="OrthoDB" id="4682787at2759"/>
<feature type="transmembrane region" description="Helical" evidence="7">
    <location>
        <begin position="244"/>
        <end position="265"/>
    </location>
</feature>